<dbReference type="GO" id="GO:0004519">
    <property type="term" value="F:endonuclease activity"/>
    <property type="evidence" value="ECO:0007669"/>
    <property type="project" value="UniProtKB-KW"/>
</dbReference>
<evidence type="ECO:0000313" key="2">
    <source>
        <dbReference type="EMBL" id="NHZ41282.1"/>
    </source>
</evidence>
<dbReference type="PANTHER" id="PTHR14859:SF0">
    <property type="entry name" value="ENDONUCLEASE_EXONUCLEASE_PHOSPHATASE FAMILY PROTEIN, EXPRESSED"/>
    <property type="match status" value="1"/>
</dbReference>
<feature type="domain" description="Endonuclease/exonuclease/phosphatase" evidence="1">
    <location>
        <begin position="4"/>
        <end position="268"/>
    </location>
</feature>
<evidence type="ECO:0000313" key="3">
    <source>
        <dbReference type="Proteomes" id="UP000819052"/>
    </source>
</evidence>
<gene>
    <name evidence="2" type="ORF">F1609_14115</name>
</gene>
<dbReference type="PANTHER" id="PTHR14859">
    <property type="entry name" value="CALCOFLUOR WHITE HYPERSENSITIVE PROTEIN PRECURSOR"/>
    <property type="match status" value="1"/>
</dbReference>
<keyword evidence="2" id="KW-0540">Nuclease</keyword>
<keyword evidence="3" id="KW-1185">Reference proteome</keyword>
<proteinExistence type="predicted"/>
<keyword evidence="2" id="KW-0378">Hydrolase</keyword>
<dbReference type="Gene3D" id="3.60.10.10">
    <property type="entry name" value="Endonuclease/exonuclease/phosphatase"/>
    <property type="match status" value="1"/>
</dbReference>
<dbReference type="Proteomes" id="UP000819052">
    <property type="component" value="Unassembled WGS sequence"/>
</dbReference>
<sequence length="283" mass="30484">MNLMTWNIQRGRTPGGACSIARTAASVRSVADADVICLQEVSSGYTDMPGCDGADQFALLAHAFPGHVPVAGLACDTAGEGGGPRRLFGNMILSRYPVLQVLRHALPWPADPTVMSMQRIALEVTLDTPLGLIRVTTTHLEYFSRLQRNAQVQRLRDLQREAVAHAASPRAGAVAGPFAAIPRARAAVLAGDFNFLPGSWEYHCLQTPFDDGTPAYADAWPLRHPGQAHAPTVCLHDHPGRPADPFTCDFMFVSADLAPRVDALQVAPDDFGPDHQPLLLRLA</sequence>
<dbReference type="RefSeq" id="WP_167077072.1">
    <property type="nucleotide sequence ID" value="NZ_VVIW01000007.1"/>
</dbReference>
<keyword evidence="2" id="KW-0255">Endonuclease</keyword>
<dbReference type="InterPro" id="IPR005135">
    <property type="entry name" value="Endo/exonuclease/phosphatase"/>
</dbReference>
<accession>A0ABX0MAK4</accession>
<dbReference type="Pfam" id="PF03372">
    <property type="entry name" value="Exo_endo_phos"/>
    <property type="match status" value="1"/>
</dbReference>
<organism evidence="2 3">
    <name type="scientific">Massilia aquatica</name>
    <dbReference type="NCBI Taxonomy" id="2609000"/>
    <lineage>
        <taxon>Bacteria</taxon>
        <taxon>Pseudomonadati</taxon>
        <taxon>Pseudomonadota</taxon>
        <taxon>Betaproteobacteria</taxon>
        <taxon>Burkholderiales</taxon>
        <taxon>Oxalobacteraceae</taxon>
        <taxon>Telluria group</taxon>
        <taxon>Massilia</taxon>
    </lineage>
</organism>
<dbReference type="InterPro" id="IPR036691">
    <property type="entry name" value="Endo/exonu/phosph_ase_sf"/>
</dbReference>
<comment type="caution">
    <text evidence="2">The sequence shown here is derived from an EMBL/GenBank/DDBJ whole genome shotgun (WGS) entry which is preliminary data.</text>
</comment>
<dbReference type="EMBL" id="VVIW01000007">
    <property type="protein sequence ID" value="NHZ41282.1"/>
    <property type="molecule type" value="Genomic_DNA"/>
</dbReference>
<name>A0ABX0MAK4_9BURK</name>
<dbReference type="InterPro" id="IPR051916">
    <property type="entry name" value="GPI-anchor_lipid_remodeler"/>
</dbReference>
<evidence type="ECO:0000259" key="1">
    <source>
        <dbReference type="Pfam" id="PF03372"/>
    </source>
</evidence>
<reference evidence="2 3" key="1">
    <citation type="submission" date="2019-09" db="EMBL/GenBank/DDBJ databases">
        <title>Taxonomy of Antarctic Massilia spp.: description of Massilia rubra sp. nov., Massilia aquatica sp. nov., Massilia mucilaginosa sp. nov., Massilia frigida sp. nov. isolated from streams, lakes and regoliths.</title>
        <authorList>
            <person name="Holochova P."/>
            <person name="Sedlacek I."/>
            <person name="Kralova S."/>
            <person name="Maslanova I."/>
            <person name="Busse H.-J."/>
            <person name="Stankova E."/>
            <person name="Vrbovska V."/>
            <person name="Kovarovic V."/>
            <person name="Bartak M."/>
            <person name="Svec P."/>
            <person name="Pantucek R."/>
        </authorList>
    </citation>
    <scope>NUCLEOTIDE SEQUENCE [LARGE SCALE GENOMIC DNA]</scope>
    <source>
        <strain evidence="2 3">CCM 8693</strain>
    </source>
</reference>
<dbReference type="SUPFAM" id="SSF56219">
    <property type="entry name" value="DNase I-like"/>
    <property type="match status" value="1"/>
</dbReference>
<protein>
    <submittedName>
        <fullName evidence="2">Endonuclease</fullName>
    </submittedName>
</protein>